<sequence length="33" mass="3869">MQGFPFFSFLVQHATLNPTFTSQNRARQKKLNN</sequence>
<dbReference type="KEGG" id="kps:KPNJ2_03794"/>
<dbReference type="HOGENOM" id="CLU_3382349_0_0_6"/>
<dbReference type="Proteomes" id="UP000019586">
    <property type="component" value="Chromosome"/>
</dbReference>
<organism evidence="1 2">
    <name type="scientific">Klebsiella pneumoniae 30684/NJST258_2</name>
    <dbReference type="NCBI Taxonomy" id="1420013"/>
    <lineage>
        <taxon>Bacteria</taxon>
        <taxon>Pseudomonadati</taxon>
        <taxon>Pseudomonadota</taxon>
        <taxon>Gammaproteobacteria</taxon>
        <taxon>Enterobacterales</taxon>
        <taxon>Enterobacteriaceae</taxon>
        <taxon>Klebsiella/Raoultella group</taxon>
        <taxon>Klebsiella</taxon>
        <taxon>Klebsiella pneumoniae complex</taxon>
    </lineage>
</organism>
<gene>
    <name evidence="1" type="ORF">KPNJ2_03794</name>
</gene>
<reference evidence="1 2" key="1">
    <citation type="journal article" date="2014" name="Proc. Natl. Acad. Sci. U.S.A.">
        <title>Molecular dissection of the evolution of carbapenem-resistant multilocus sequence type 258 Klebsiella pneumoniae.</title>
        <authorList>
            <person name="Deleo F.R."/>
            <person name="Chen L."/>
            <person name="Porcella S.F."/>
            <person name="Martens C.A."/>
            <person name="Kobayashi S.D."/>
            <person name="Porter A.R."/>
            <person name="Chavda K.D."/>
            <person name="Jacobs M.R."/>
            <person name="Mathema B."/>
            <person name="Olsen R.J."/>
            <person name="Bonomo R.A."/>
            <person name="Musser J.M."/>
            <person name="Kreiswirth B.N."/>
        </authorList>
    </citation>
    <scope>NUCLEOTIDE SEQUENCE [LARGE SCALE GENOMIC DNA]</scope>
    <source>
        <strain evidence="1">30684/NJST258_2</strain>
    </source>
</reference>
<dbReference type="AlphaFoldDB" id="W8UKZ6"/>
<protein>
    <submittedName>
        <fullName evidence="1">Uncharacterized protein</fullName>
    </submittedName>
</protein>
<evidence type="ECO:0000313" key="2">
    <source>
        <dbReference type="Proteomes" id="UP000019586"/>
    </source>
</evidence>
<accession>W8UKZ6</accession>
<proteinExistence type="predicted"/>
<evidence type="ECO:0000313" key="1">
    <source>
        <dbReference type="EMBL" id="AHM80574.1"/>
    </source>
</evidence>
<dbReference type="EMBL" id="CP006918">
    <property type="protein sequence ID" value="AHM80574.1"/>
    <property type="molecule type" value="Genomic_DNA"/>
</dbReference>
<name>W8UKZ6_KLEPN</name>